<dbReference type="OrthoDB" id="530780at2"/>
<reference evidence="1 2" key="1">
    <citation type="submission" date="2016-11" db="EMBL/GenBank/DDBJ databases">
        <title>Draft Genome Sequences of Nine Cyanobacterial Strains from Diverse Habitats.</title>
        <authorList>
            <person name="Zhu T."/>
            <person name="Hou S."/>
            <person name="Lu X."/>
            <person name="Hess W.R."/>
        </authorList>
    </citation>
    <scope>NUCLEOTIDE SEQUENCE [LARGE SCALE GENOMIC DNA]</scope>
    <source>
        <strain evidence="1 2">NIES-30</strain>
    </source>
</reference>
<sequence length="116" mass="13421">MLENIVGVAIFDFSGLPREYFITADNESTGWVQLVFQALGLKSLLMASLKLEGFSHICIELDQQTAFVVRTKEEYVALLTRKPLVFATAQESDRFSHWVRQFERRLLREHSRFIPA</sequence>
<name>A0A1U7J347_9CYAN</name>
<dbReference type="Proteomes" id="UP000185557">
    <property type="component" value="Unassembled WGS sequence"/>
</dbReference>
<organism evidence="1 2">
    <name type="scientific">Phormidium tenue NIES-30</name>
    <dbReference type="NCBI Taxonomy" id="549789"/>
    <lineage>
        <taxon>Bacteria</taxon>
        <taxon>Bacillati</taxon>
        <taxon>Cyanobacteriota</taxon>
        <taxon>Cyanophyceae</taxon>
        <taxon>Oscillatoriophycideae</taxon>
        <taxon>Oscillatoriales</taxon>
        <taxon>Oscillatoriaceae</taxon>
        <taxon>Phormidium</taxon>
    </lineage>
</organism>
<accession>A0A1U7J347</accession>
<gene>
    <name evidence="1" type="ORF">NIES30_15885</name>
</gene>
<comment type="caution">
    <text evidence="1">The sequence shown here is derived from an EMBL/GenBank/DDBJ whole genome shotgun (WGS) entry which is preliminary data.</text>
</comment>
<evidence type="ECO:0000313" key="1">
    <source>
        <dbReference type="EMBL" id="OKH46578.1"/>
    </source>
</evidence>
<dbReference type="AlphaFoldDB" id="A0A1U7J347"/>
<keyword evidence="2" id="KW-1185">Reference proteome</keyword>
<proteinExistence type="predicted"/>
<dbReference type="EMBL" id="MRCG01000012">
    <property type="protein sequence ID" value="OKH46578.1"/>
    <property type="molecule type" value="Genomic_DNA"/>
</dbReference>
<protein>
    <submittedName>
        <fullName evidence="1">Uncharacterized protein</fullName>
    </submittedName>
</protein>
<evidence type="ECO:0000313" key="2">
    <source>
        <dbReference type="Proteomes" id="UP000185557"/>
    </source>
</evidence>